<comment type="caution">
    <text evidence="1">The sequence shown here is derived from an EMBL/GenBank/DDBJ whole genome shotgun (WGS) entry which is preliminary data.</text>
</comment>
<name>A0ABN9VF67_9DINO</name>
<evidence type="ECO:0008006" key="3">
    <source>
        <dbReference type="Google" id="ProtNLM"/>
    </source>
</evidence>
<reference evidence="1" key="1">
    <citation type="submission" date="2023-10" db="EMBL/GenBank/DDBJ databases">
        <authorList>
            <person name="Chen Y."/>
            <person name="Shah S."/>
            <person name="Dougan E. K."/>
            <person name="Thang M."/>
            <person name="Chan C."/>
        </authorList>
    </citation>
    <scope>NUCLEOTIDE SEQUENCE [LARGE SCALE GENOMIC DNA]</scope>
</reference>
<gene>
    <name evidence="1" type="ORF">PCOR1329_LOCUS57463</name>
</gene>
<organism evidence="1 2">
    <name type="scientific">Prorocentrum cordatum</name>
    <dbReference type="NCBI Taxonomy" id="2364126"/>
    <lineage>
        <taxon>Eukaryota</taxon>
        <taxon>Sar</taxon>
        <taxon>Alveolata</taxon>
        <taxon>Dinophyceae</taxon>
        <taxon>Prorocentrales</taxon>
        <taxon>Prorocentraceae</taxon>
        <taxon>Prorocentrum</taxon>
    </lineage>
</organism>
<evidence type="ECO:0000313" key="2">
    <source>
        <dbReference type="Proteomes" id="UP001189429"/>
    </source>
</evidence>
<proteinExistence type="predicted"/>
<keyword evidence="2" id="KW-1185">Reference proteome</keyword>
<protein>
    <recommendedName>
        <fullName evidence="3">Integrase catalytic domain-containing protein</fullName>
    </recommendedName>
</protein>
<dbReference type="EMBL" id="CAUYUJ010017100">
    <property type="protein sequence ID" value="CAK0871776.1"/>
    <property type="molecule type" value="Genomic_DNA"/>
</dbReference>
<dbReference type="Proteomes" id="UP001189429">
    <property type="component" value="Unassembled WGS sequence"/>
</dbReference>
<sequence length="135" mass="15200">MVAKVRAALNVHFPGGGRQPRVLFTDRGNGFYNAGPRAITEEFCGALRRHDLDASAQPGQLQEVMLHETAVSWIRDRLTKTLPKRRWEETLEAYRAQLKACAAQINSACDVDGLCRELPSRVKDLDRRQGDRLAK</sequence>
<evidence type="ECO:0000313" key="1">
    <source>
        <dbReference type="EMBL" id="CAK0871776.1"/>
    </source>
</evidence>
<accession>A0ABN9VF67</accession>